<organism evidence="1 2">
    <name type="scientific">Sphagnum jensenii</name>
    <dbReference type="NCBI Taxonomy" id="128206"/>
    <lineage>
        <taxon>Eukaryota</taxon>
        <taxon>Viridiplantae</taxon>
        <taxon>Streptophyta</taxon>
        <taxon>Embryophyta</taxon>
        <taxon>Bryophyta</taxon>
        <taxon>Sphagnophytina</taxon>
        <taxon>Sphagnopsida</taxon>
        <taxon>Sphagnales</taxon>
        <taxon>Sphagnaceae</taxon>
        <taxon>Sphagnum</taxon>
    </lineage>
</organism>
<dbReference type="InterPro" id="IPR008978">
    <property type="entry name" value="HSP20-like_chaperone"/>
</dbReference>
<dbReference type="PANTHER" id="PTHR33879">
    <property type="entry name" value="17.6 KDA CLASS II HEAT SHOCK PROTEIN-RELATED"/>
    <property type="match status" value="1"/>
</dbReference>
<gene>
    <name evidence="1" type="ORF">CSSPJE1EN2_LOCUS5218</name>
</gene>
<sequence length="285" mass="31774">MASNLAVEEKEILPGALLKRLTSSVNATLNSALLLSSIKKLKRMPHLFDRVLELPFHADTVVEIRESRHSFTFVVRRPGLIAEEVKAELVEIVPGATKVVIIGGGQDLLSDLESSSSLQLELWRFRLPASTVPEDTVVRYENEVLQVTIPKNPVTCAEWIFNKKDNDAADGIYLPFDESKADTRQQCFLDECTEKPVTVLRAMNGFDSSSDIEDKSTRTGHSTEQELQFQQRALSNDLESFGSPQHARKRISCTKAARQQEGGGGESPHFLHDLGSWVHNFAIFV</sequence>
<accession>A0ABP1AI47</accession>
<evidence type="ECO:0000313" key="1">
    <source>
        <dbReference type="EMBL" id="CAK9862223.1"/>
    </source>
</evidence>
<protein>
    <submittedName>
        <fullName evidence="1">Uncharacterized protein</fullName>
    </submittedName>
</protein>
<dbReference type="EMBL" id="OZ023713">
    <property type="protein sequence ID" value="CAK9862223.1"/>
    <property type="molecule type" value="Genomic_DNA"/>
</dbReference>
<proteinExistence type="predicted"/>
<dbReference type="Proteomes" id="UP001497522">
    <property type="component" value="Chromosome 12"/>
</dbReference>
<keyword evidence="2" id="KW-1185">Reference proteome</keyword>
<name>A0ABP1AI47_9BRYO</name>
<evidence type="ECO:0000313" key="2">
    <source>
        <dbReference type="Proteomes" id="UP001497522"/>
    </source>
</evidence>
<reference evidence="1" key="1">
    <citation type="submission" date="2024-03" db="EMBL/GenBank/DDBJ databases">
        <authorList>
            <consortium name="ELIXIR-Norway"/>
            <consortium name="Elixir Norway"/>
        </authorList>
    </citation>
    <scope>NUCLEOTIDE SEQUENCE</scope>
</reference>
<dbReference type="Gene3D" id="2.60.40.790">
    <property type="match status" value="1"/>
</dbReference>
<dbReference type="SUPFAM" id="SSF49764">
    <property type="entry name" value="HSP20-like chaperones"/>
    <property type="match status" value="1"/>
</dbReference>
<dbReference type="CDD" id="cd00298">
    <property type="entry name" value="ACD_sHsps_p23-like"/>
    <property type="match status" value="1"/>
</dbReference>
<dbReference type="PANTHER" id="PTHR33879:SF3">
    <property type="entry name" value="17.6 KDA CLASS II HEAT SHOCK PROTEIN-RELATED"/>
    <property type="match status" value="1"/>
</dbReference>